<feature type="region of interest" description="Disordered" evidence="2">
    <location>
        <begin position="277"/>
        <end position="298"/>
    </location>
</feature>
<evidence type="ECO:0000313" key="4">
    <source>
        <dbReference type="Proteomes" id="UP000239485"/>
    </source>
</evidence>
<dbReference type="Proteomes" id="UP000239485">
    <property type="component" value="Unassembled WGS sequence"/>
</dbReference>
<evidence type="ECO:0000313" key="3">
    <source>
        <dbReference type="EMBL" id="PPK98405.1"/>
    </source>
</evidence>
<accession>A0A2S6IVS9</accession>
<proteinExistence type="predicted"/>
<dbReference type="SUPFAM" id="SSF53335">
    <property type="entry name" value="S-adenosyl-L-methionine-dependent methyltransferases"/>
    <property type="match status" value="1"/>
</dbReference>
<keyword evidence="4" id="KW-1185">Reference proteome</keyword>
<evidence type="ECO:0008006" key="5">
    <source>
        <dbReference type="Google" id="ProtNLM"/>
    </source>
</evidence>
<sequence length="298" mass="31626">MARPRRPSPSEGEALITTGTVRFERDRDDPDGWLVLVNGVPSSYVDLADPTRLDFEYQQWTAAVLAAVHPAPAPLRAAHLGGAGCVLPRCLEVTRPGSSQVVFEVDERLVELTRQAFGLRSHPRFRLRVKDGRDGVATLPDASQDAVVRDAFAHDRVPAHLCTRQFLADVARVLAPGGIYVANLADRPPMPRSRAELATALDVFEHVALVAEPAQLRGRRYGNVLLLASSAPLPAQALVRGLSGGAAPARLLHGEDARNYAAGAAVITDEALEAAAAGSAAPGTARARGGADEEEARP</sequence>
<organism evidence="3 4">
    <name type="scientific">Kineococcus xinjiangensis</name>
    <dbReference type="NCBI Taxonomy" id="512762"/>
    <lineage>
        <taxon>Bacteria</taxon>
        <taxon>Bacillati</taxon>
        <taxon>Actinomycetota</taxon>
        <taxon>Actinomycetes</taxon>
        <taxon>Kineosporiales</taxon>
        <taxon>Kineosporiaceae</taxon>
        <taxon>Kineococcus</taxon>
    </lineage>
</organism>
<dbReference type="OrthoDB" id="8221452at2"/>
<evidence type="ECO:0000256" key="1">
    <source>
        <dbReference type="ARBA" id="ARBA00023115"/>
    </source>
</evidence>
<comment type="caution">
    <text evidence="3">The sequence shown here is derived from an EMBL/GenBank/DDBJ whole genome shotgun (WGS) entry which is preliminary data.</text>
</comment>
<feature type="compositionally biased region" description="Low complexity" evidence="2">
    <location>
        <begin position="277"/>
        <end position="288"/>
    </location>
</feature>
<reference evidence="3 4" key="1">
    <citation type="submission" date="2018-02" db="EMBL/GenBank/DDBJ databases">
        <title>Genomic Encyclopedia of Archaeal and Bacterial Type Strains, Phase II (KMG-II): from individual species to whole genera.</title>
        <authorList>
            <person name="Goeker M."/>
        </authorList>
    </citation>
    <scope>NUCLEOTIDE SEQUENCE [LARGE SCALE GENOMIC DNA]</scope>
    <source>
        <strain evidence="3 4">DSM 22857</strain>
    </source>
</reference>
<dbReference type="PANTHER" id="PTHR43317:SF1">
    <property type="entry name" value="THERMOSPERMINE SYNTHASE ACAULIS5"/>
    <property type="match status" value="1"/>
</dbReference>
<protein>
    <recommendedName>
        <fullName evidence="5">Spermidine synthase</fullName>
    </recommendedName>
</protein>
<dbReference type="NCBIfam" id="NF037959">
    <property type="entry name" value="MFS_SpdSyn"/>
    <property type="match status" value="1"/>
</dbReference>
<dbReference type="InterPro" id="IPR029063">
    <property type="entry name" value="SAM-dependent_MTases_sf"/>
</dbReference>
<dbReference type="EMBL" id="PTJD01000001">
    <property type="protein sequence ID" value="PPK98405.1"/>
    <property type="molecule type" value="Genomic_DNA"/>
</dbReference>
<dbReference type="RefSeq" id="WP_104430840.1">
    <property type="nucleotide sequence ID" value="NZ_PTJD01000001.1"/>
</dbReference>
<dbReference type="AlphaFoldDB" id="A0A2S6IVS9"/>
<dbReference type="Gene3D" id="3.40.50.150">
    <property type="entry name" value="Vaccinia Virus protein VP39"/>
    <property type="match status" value="1"/>
</dbReference>
<gene>
    <name evidence="3" type="ORF">CLV92_101100</name>
</gene>
<dbReference type="PANTHER" id="PTHR43317">
    <property type="entry name" value="THERMOSPERMINE SYNTHASE ACAULIS5"/>
    <property type="match status" value="1"/>
</dbReference>
<dbReference type="CDD" id="cd02440">
    <property type="entry name" value="AdoMet_MTases"/>
    <property type="match status" value="1"/>
</dbReference>
<evidence type="ECO:0000256" key="2">
    <source>
        <dbReference type="SAM" id="MobiDB-lite"/>
    </source>
</evidence>
<keyword evidence="1" id="KW-0620">Polyamine biosynthesis</keyword>
<dbReference type="GO" id="GO:0006596">
    <property type="term" value="P:polyamine biosynthetic process"/>
    <property type="evidence" value="ECO:0007669"/>
    <property type="project" value="UniProtKB-KW"/>
</dbReference>
<name>A0A2S6IVS9_9ACTN</name>